<dbReference type="Proteomes" id="UP000604046">
    <property type="component" value="Unassembled WGS sequence"/>
</dbReference>
<evidence type="ECO:0000256" key="1">
    <source>
        <dbReference type="SAM" id="MobiDB-lite"/>
    </source>
</evidence>
<comment type="caution">
    <text evidence="2">The sequence shown here is derived from an EMBL/GenBank/DDBJ whole genome shotgun (WGS) entry which is preliminary data.</text>
</comment>
<dbReference type="EMBL" id="CAJNDS010002661">
    <property type="protein sequence ID" value="CAE7558979.1"/>
    <property type="molecule type" value="Genomic_DNA"/>
</dbReference>
<sequence length="285" mass="33221">MHGMKRRKRECAEQNVKQECTTDPERDFKQECDEDPERDFKQECVEDPEQDFKQEREQDFKQQSMDEPAQELKQELEQGDVQYEEVQEQGDALQAQPNKRNEPAAALLERIRTGQLATTAQTMRSHIGISDAEWQRKTGKDALTSFMTRYMNKHGARWHYEHQQRFQDNCWVATLVIPSLSGSGRRFTGTWRYSQAAAEETACVTFQFDEQVQEIRRNLPPTMKKIKDYISLDTRRKKELAALGYTPAVVQHDMVAQAYNGFRSLGCRTAEWDGWQWDGDDGARP</sequence>
<evidence type="ECO:0000313" key="2">
    <source>
        <dbReference type="EMBL" id="CAE7558979.1"/>
    </source>
</evidence>
<organism evidence="2 3">
    <name type="scientific">Symbiodinium natans</name>
    <dbReference type="NCBI Taxonomy" id="878477"/>
    <lineage>
        <taxon>Eukaryota</taxon>
        <taxon>Sar</taxon>
        <taxon>Alveolata</taxon>
        <taxon>Dinophyceae</taxon>
        <taxon>Suessiales</taxon>
        <taxon>Symbiodiniaceae</taxon>
        <taxon>Symbiodinium</taxon>
    </lineage>
</organism>
<evidence type="ECO:0000313" key="3">
    <source>
        <dbReference type="Proteomes" id="UP000604046"/>
    </source>
</evidence>
<gene>
    <name evidence="2" type="ORF">SNAT2548_LOCUS31480</name>
</gene>
<keyword evidence="3" id="KW-1185">Reference proteome</keyword>
<feature type="compositionally biased region" description="Basic and acidic residues" evidence="1">
    <location>
        <begin position="38"/>
        <end position="60"/>
    </location>
</feature>
<reference evidence="2" key="1">
    <citation type="submission" date="2021-02" db="EMBL/GenBank/DDBJ databases">
        <authorList>
            <person name="Dougan E. K."/>
            <person name="Rhodes N."/>
            <person name="Thang M."/>
            <person name="Chan C."/>
        </authorList>
    </citation>
    <scope>NUCLEOTIDE SEQUENCE</scope>
</reference>
<name>A0A812U223_9DINO</name>
<feature type="region of interest" description="Disordered" evidence="1">
    <location>
        <begin position="1"/>
        <end position="73"/>
    </location>
</feature>
<accession>A0A812U223</accession>
<protein>
    <submittedName>
        <fullName evidence="2">Uncharacterized protein</fullName>
    </submittedName>
</protein>
<dbReference type="AlphaFoldDB" id="A0A812U223"/>
<proteinExistence type="predicted"/>